<dbReference type="GO" id="GO:0016301">
    <property type="term" value="F:kinase activity"/>
    <property type="evidence" value="ECO:0007669"/>
    <property type="project" value="UniProtKB-KW"/>
</dbReference>
<gene>
    <name evidence="1" type="primary">anmK</name>
    <name evidence="2" type="ORF">B9G39_20960</name>
</gene>
<sequence length="372" mass="40641">MESHLYIGLMSGTSLDGLDAVLVDLASSPGKLLNSAHQPYTDSLRHQLHSLCHATHYDVHLLAQADLDIALLSTQLIKDLLSSSNINSSEIKAIGSHGQTIRHYPQLGFTHQIGDPNIIVESTGITTVADFRRRDIAAGGEGAPLVPAYHAYALSHPDTTRYIVNIGGMANVTVLPPLTKSTELDVRGFDTGPGNVLLDEWCTQHLGLNFDKDGQWALSGQCIPELLGHFLQDAYFHIPPPKSTGREHFNTSWLNQYLRDYSKYSANDVQTTLTYLTVKSIIGAIQQYGIGPGDIFICGGGAYNKFLLNIFSQELPIGYQAYTTDEQGIPANWLEAIAFAWLAKQTLNHKTGNIPSVTNAKGPRVLGAIYYP</sequence>
<keyword evidence="3" id="KW-1185">Reference proteome</keyword>
<comment type="similarity">
    <text evidence="1">Belongs to the anhydro-N-acetylmuramic acid kinase family.</text>
</comment>
<dbReference type="EMBL" id="NDXW01000001">
    <property type="protein sequence ID" value="RDH45718.1"/>
    <property type="molecule type" value="Genomic_DNA"/>
</dbReference>
<dbReference type="AlphaFoldDB" id="A0A4P9VQA4"/>
<dbReference type="GO" id="GO:0097175">
    <property type="term" value="P:1,6-anhydro-N-acetyl-beta-muramic acid catabolic process"/>
    <property type="evidence" value="ECO:0007669"/>
    <property type="project" value="UniProtKB-UniRule"/>
</dbReference>
<dbReference type="RefSeq" id="WP_094788637.1">
    <property type="nucleotide sequence ID" value="NZ_NDXW01000001.1"/>
</dbReference>
<comment type="function">
    <text evidence="1">Catalyzes the specific phosphorylation of 1,6-anhydro-N-acetylmuramic acid (anhMurNAc) with the simultaneous cleavage of the 1,6-anhydro ring, generating MurNAc-6-P. Is required for the utilization of anhMurNAc either imported from the medium or derived from its own cell wall murein, and thus plays a role in cell wall recycling.</text>
</comment>
<dbReference type="GO" id="GO:0009254">
    <property type="term" value="P:peptidoglycan turnover"/>
    <property type="evidence" value="ECO:0007669"/>
    <property type="project" value="UniProtKB-UniRule"/>
</dbReference>
<evidence type="ECO:0000313" key="3">
    <source>
        <dbReference type="Proteomes" id="UP000257039"/>
    </source>
</evidence>
<accession>A0A4P9VQA4</accession>
<comment type="catalytic activity">
    <reaction evidence="1">
        <text>1,6-anhydro-N-acetyl-beta-muramate + ATP + H2O = N-acetyl-D-muramate 6-phosphate + ADP + H(+)</text>
        <dbReference type="Rhea" id="RHEA:24952"/>
        <dbReference type="ChEBI" id="CHEBI:15377"/>
        <dbReference type="ChEBI" id="CHEBI:15378"/>
        <dbReference type="ChEBI" id="CHEBI:30616"/>
        <dbReference type="ChEBI" id="CHEBI:58690"/>
        <dbReference type="ChEBI" id="CHEBI:58722"/>
        <dbReference type="ChEBI" id="CHEBI:456216"/>
        <dbReference type="EC" id="2.7.1.170"/>
    </reaction>
</comment>
<dbReference type="GO" id="GO:0016773">
    <property type="term" value="F:phosphotransferase activity, alcohol group as acceptor"/>
    <property type="evidence" value="ECO:0007669"/>
    <property type="project" value="UniProtKB-UniRule"/>
</dbReference>
<dbReference type="Gene3D" id="3.30.420.40">
    <property type="match status" value="2"/>
</dbReference>
<keyword evidence="1 2" id="KW-0418">Kinase</keyword>
<dbReference type="InterPro" id="IPR043129">
    <property type="entry name" value="ATPase_NBD"/>
</dbReference>
<dbReference type="UniPathway" id="UPA00544"/>
<comment type="pathway">
    <text evidence="1">Amino-sugar metabolism; 1,6-anhydro-N-acetylmuramate degradation.</text>
</comment>
<dbReference type="PANTHER" id="PTHR30605">
    <property type="entry name" value="ANHYDRO-N-ACETYLMURAMIC ACID KINASE"/>
    <property type="match status" value="1"/>
</dbReference>
<keyword evidence="1 2" id="KW-0808">Transferase</keyword>
<organism evidence="2 3">
    <name type="scientific">Zooshikella ganghwensis</name>
    <dbReference type="NCBI Taxonomy" id="202772"/>
    <lineage>
        <taxon>Bacteria</taxon>
        <taxon>Pseudomonadati</taxon>
        <taxon>Pseudomonadota</taxon>
        <taxon>Gammaproteobacteria</taxon>
        <taxon>Oceanospirillales</taxon>
        <taxon>Zooshikellaceae</taxon>
        <taxon>Zooshikella</taxon>
    </lineage>
</organism>
<dbReference type="UniPathway" id="UPA00343"/>
<dbReference type="CDD" id="cd24050">
    <property type="entry name" value="ASKHA_NBD_ANMK"/>
    <property type="match status" value="1"/>
</dbReference>
<comment type="caution">
    <text evidence="2">The sequence shown here is derived from an EMBL/GenBank/DDBJ whole genome shotgun (WGS) entry which is preliminary data.</text>
</comment>
<keyword evidence="1" id="KW-0547">Nucleotide-binding</keyword>
<proteinExistence type="inferred from homology"/>
<protein>
    <recommendedName>
        <fullName evidence="1">Anhydro-N-acetylmuramic acid kinase</fullName>
        <ecNumber evidence="1">2.7.1.170</ecNumber>
    </recommendedName>
    <alternativeName>
        <fullName evidence="1">AnhMurNAc kinase</fullName>
    </alternativeName>
</protein>
<dbReference type="EC" id="2.7.1.170" evidence="1"/>
<dbReference type="SUPFAM" id="SSF53067">
    <property type="entry name" value="Actin-like ATPase domain"/>
    <property type="match status" value="1"/>
</dbReference>
<reference evidence="2 3" key="1">
    <citation type="submission" date="2017-04" db="EMBL/GenBank/DDBJ databases">
        <title>Draft genome sequence of Zooshikella ganghwensis VG4 isolated from Red Sea sediments.</title>
        <authorList>
            <person name="Rehman Z."/>
            <person name="Alam I."/>
            <person name="Kamau A."/>
            <person name="Bajic V."/>
            <person name="Leiknes T."/>
        </authorList>
    </citation>
    <scope>NUCLEOTIDE SEQUENCE [LARGE SCALE GENOMIC DNA]</scope>
    <source>
        <strain evidence="2 3">VG4</strain>
    </source>
</reference>
<dbReference type="Pfam" id="PF03702">
    <property type="entry name" value="AnmK"/>
    <property type="match status" value="1"/>
</dbReference>
<dbReference type="PANTHER" id="PTHR30605:SF0">
    <property type="entry name" value="ANHYDRO-N-ACETYLMURAMIC ACID KINASE"/>
    <property type="match status" value="1"/>
</dbReference>
<dbReference type="NCBIfam" id="NF007139">
    <property type="entry name" value="PRK09585.1-3"/>
    <property type="match status" value="1"/>
</dbReference>
<comment type="pathway">
    <text evidence="1">Cell wall biogenesis; peptidoglycan recycling.</text>
</comment>
<evidence type="ECO:0000256" key="1">
    <source>
        <dbReference type="HAMAP-Rule" id="MF_01270"/>
    </source>
</evidence>
<dbReference type="GO" id="GO:0005524">
    <property type="term" value="F:ATP binding"/>
    <property type="evidence" value="ECO:0007669"/>
    <property type="project" value="UniProtKB-UniRule"/>
</dbReference>
<feature type="binding site" evidence="1">
    <location>
        <begin position="12"/>
        <end position="19"/>
    </location>
    <ligand>
        <name>ATP</name>
        <dbReference type="ChEBI" id="CHEBI:30616"/>
    </ligand>
</feature>
<keyword evidence="1" id="KW-0119">Carbohydrate metabolism</keyword>
<keyword evidence="1" id="KW-0067">ATP-binding</keyword>
<evidence type="ECO:0000313" key="2">
    <source>
        <dbReference type="EMBL" id="RDH45718.1"/>
    </source>
</evidence>
<dbReference type="InterPro" id="IPR005338">
    <property type="entry name" value="Anhydro_N_Ac-Mur_kinase"/>
</dbReference>
<dbReference type="GO" id="GO:0006040">
    <property type="term" value="P:amino sugar metabolic process"/>
    <property type="evidence" value="ECO:0007669"/>
    <property type="project" value="InterPro"/>
</dbReference>
<dbReference type="Proteomes" id="UP000257039">
    <property type="component" value="Unassembled WGS sequence"/>
</dbReference>
<name>A0A4P9VQA4_9GAMM</name>
<dbReference type="HAMAP" id="MF_01270">
    <property type="entry name" value="AnhMurNAc_kinase"/>
    <property type="match status" value="1"/>
</dbReference>